<reference evidence="3" key="1">
    <citation type="submission" date="2023-05" db="EMBL/GenBank/DDBJ databases">
        <title>Draft genome of Pseudofrankia sp. BMG5.37.</title>
        <authorList>
            <person name="Gtari M."/>
            <person name="Ghodhbane F."/>
            <person name="Sbissi I."/>
        </authorList>
    </citation>
    <scope>NUCLEOTIDE SEQUENCE [LARGE SCALE GENOMIC DNA]</scope>
    <source>
        <strain evidence="3">BMG 814</strain>
    </source>
</reference>
<protein>
    <recommendedName>
        <fullName evidence="4">DUF2336 domain-containing protein</fullName>
    </recommendedName>
</protein>
<dbReference type="RefSeq" id="WP_306001653.1">
    <property type="nucleotide sequence ID" value="NZ_JASNFN010000037.1"/>
</dbReference>
<gene>
    <name evidence="2" type="ORF">QOZ88_21040</name>
</gene>
<dbReference type="EMBL" id="JASNFN010000037">
    <property type="protein sequence ID" value="MDP5185126.1"/>
    <property type="molecule type" value="Genomic_DNA"/>
</dbReference>
<keyword evidence="3" id="KW-1185">Reference proteome</keyword>
<sequence length="368" mass="39364">MAKNKKRARSRQKQRRHTTPEVGLLDALGAGIDAPAPGPLLGVVSLALSVAAADDDPSAAFGTLVRSFSAADRVETSAALLAIATLTVDPDLRRRVRREIAERGHVLPQWLAELHRSEPVDRAGEVSTVFRDVDDLLVGVTVPGGGPLTAVVRVNNEFGAVATDGYVVGAPLDEVVGLLGETDDPDLRVRDISPADARTRLTHALAEIALGPGWVTSEQLTEARPLVEWMLSLLPEGGQDTGLRELSEEELDGIAEAFLASPFGPAWARLELRPLVDDVLTAGSANGIGDPLVWSRKNVRGLLDLDRTALDPDVVHVERTPELLRDLIRYGHAERGLHPQLTADALSEVDARADAFQAALRALADDEA</sequence>
<evidence type="ECO:0000256" key="1">
    <source>
        <dbReference type="SAM" id="MobiDB-lite"/>
    </source>
</evidence>
<evidence type="ECO:0000313" key="3">
    <source>
        <dbReference type="Proteomes" id="UP001233673"/>
    </source>
</evidence>
<feature type="region of interest" description="Disordered" evidence="1">
    <location>
        <begin position="1"/>
        <end position="21"/>
    </location>
</feature>
<evidence type="ECO:0008006" key="4">
    <source>
        <dbReference type="Google" id="ProtNLM"/>
    </source>
</evidence>
<proteinExistence type="predicted"/>
<dbReference type="Proteomes" id="UP001233673">
    <property type="component" value="Unassembled WGS sequence"/>
</dbReference>
<organism evidence="2 3">
    <name type="scientific">Blastococcus carthaginiensis</name>
    <dbReference type="NCBI Taxonomy" id="3050034"/>
    <lineage>
        <taxon>Bacteria</taxon>
        <taxon>Bacillati</taxon>
        <taxon>Actinomycetota</taxon>
        <taxon>Actinomycetes</taxon>
        <taxon>Geodermatophilales</taxon>
        <taxon>Geodermatophilaceae</taxon>
        <taxon>Blastococcus</taxon>
    </lineage>
</organism>
<name>A0ABT9IHT0_9ACTN</name>
<evidence type="ECO:0000313" key="2">
    <source>
        <dbReference type="EMBL" id="MDP5185126.1"/>
    </source>
</evidence>
<accession>A0ABT9IHT0</accession>
<feature type="compositionally biased region" description="Basic residues" evidence="1">
    <location>
        <begin position="1"/>
        <end position="17"/>
    </location>
</feature>
<comment type="caution">
    <text evidence="2">The sequence shown here is derived from an EMBL/GenBank/DDBJ whole genome shotgun (WGS) entry which is preliminary data.</text>
</comment>